<feature type="transmembrane region" description="Helical" evidence="1">
    <location>
        <begin position="166"/>
        <end position="185"/>
    </location>
</feature>
<accession>A0A660SB21</accession>
<dbReference type="Proteomes" id="UP000271125">
    <property type="component" value="Unassembled WGS sequence"/>
</dbReference>
<organism evidence="2 3">
    <name type="scientific">candidate division TA06 bacterium</name>
    <dbReference type="NCBI Taxonomy" id="2250710"/>
    <lineage>
        <taxon>Bacteria</taxon>
        <taxon>Bacteria division TA06</taxon>
    </lineage>
</organism>
<keyword evidence="1" id="KW-0812">Transmembrane</keyword>
<proteinExistence type="predicted"/>
<evidence type="ECO:0000313" key="2">
    <source>
        <dbReference type="EMBL" id="RKX67998.1"/>
    </source>
</evidence>
<evidence type="ECO:0000256" key="1">
    <source>
        <dbReference type="SAM" id="Phobius"/>
    </source>
</evidence>
<keyword evidence="1" id="KW-0472">Membrane</keyword>
<evidence type="ECO:0008006" key="4">
    <source>
        <dbReference type="Google" id="ProtNLM"/>
    </source>
</evidence>
<reference evidence="2 3" key="1">
    <citation type="submission" date="2018-06" db="EMBL/GenBank/DDBJ databases">
        <title>Extensive metabolic versatility and redundancy in microbially diverse, dynamic hydrothermal sediments.</title>
        <authorList>
            <person name="Dombrowski N."/>
            <person name="Teske A."/>
            <person name="Baker B.J."/>
        </authorList>
    </citation>
    <scope>NUCLEOTIDE SEQUENCE [LARGE SCALE GENOMIC DNA]</scope>
    <source>
        <strain evidence="2">B10_G13</strain>
    </source>
</reference>
<comment type="caution">
    <text evidence="2">The sequence shown here is derived from an EMBL/GenBank/DDBJ whole genome shotgun (WGS) entry which is preliminary data.</text>
</comment>
<gene>
    <name evidence="2" type="ORF">DRP43_06165</name>
</gene>
<name>A0A660SB21_UNCT6</name>
<evidence type="ECO:0000313" key="3">
    <source>
        <dbReference type="Proteomes" id="UP000271125"/>
    </source>
</evidence>
<protein>
    <recommendedName>
        <fullName evidence="4">DUF5683 domain-containing protein</fullName>
    </recommendedName>
</protein>
<keyword evidence="1" id="KW-1133">Transmembrane helix</keyword>
<dbReference type="AlphaFoldDB" id="A0A660SB21"/>
<sequence length="213" mass="24087">MSKYVKILLILILIVSITLPMMAKNRALAIGMSLALPGSGNLYMGAKESSLYHFGAEALVLSGLLITNSYRNAYIDNALKYANLYAGSLIRRDKDYLTGLEWYITHEEYNESVRVDARNLYPDNLEQQRVYIAKHSIADSSGWNWQSESNMNKFASFMENSRKIKFATWAIASGLIVNRIISVFITMPENRPISVEIVNIGEGIRGSIVYRFK</sequence>
<dbReference type="EMBL" id="QNBD01000315">
    <property type="protein sequence ID" value="RKX67998.1"/>
    <property type="molecule type" value="Genomic_DNA"/>
</dbReference>
<feature type="transmembrane region" description="Helical" evidence="1">
    <location>
        <begin position="51"/>
        <end position="70"/>
    </location>
</feature>